<accession>A0A8H3QEI7</accession>
<dbReference type="OrthoDB" id="2425399at2759"/>
<comment type="caution">
    <text evidence="1">The sequence shown here is derived from an EMBL/GenBank/DDBJ whole genome shotgun (WGS) entry which is preliminary data.</text>
</comment>
<evidence type="ECO:0000313" key="1">
    <source>
        <dbReference type="EMBL" id="GES77855.1"/>
    </source>
</evidence>
<name>A0A8H3QEI7_9GLOM</name>
<gene>
    <name evidence="1" type="ORF">RCL2_000518800</name>
</gene>
<evidence type="ECO:0000313" key="2">
    <source>
        <dbReference type="Proteomes" id="UP000615446"/>
    </source>
</evidence>
<dbReference type="AlphaFoldDB" id="A0A8H3QEI7"/>
<organism evidence="1 2">
    <name type="scientific">Rhizophagus clarus</name>
    <dbReference type="NCBI Taxonomy" id="94130"/>
    <lineage>
        <taxon>Eukaryota</taxon>
        <taxon>Fungi</taxon>
        <taxon>Fungi incertae sedis</taxon>
        <taxon>Mucoromycota</taxon>
        <taxon>Glomeromycotina</taxon>
        <taxon>Glomeromycetes</taxon>
        <taxon>Glomerales</taxon>
        <taxon>Glomeraceae</taxon>
        <taxon>Rhizophagus</taxon>
    </lineage>
</organism>
<sequence length="258" mass="30491">MLCATGCFNVTSWSHGKSKYQFWTKLQNPIQEKQIFITLYQMGFLFNNPSNFTETFWSCGLCSECNKCGYEIFASINTIIATHVENESSKEELTQKLNILRRYMRHEYIKDLKITSSEILVHKSCIYHYLSHSFGICNLQYFEICNDCVKLFHFFDLIKNYVDGELYELLDDYLKKLILWLGYHAQKFYLNTHVQVNLDELDEDGAVIIVDYKMRILPHTARKTKSQFFGKRGWTLHSLLVYTKDITSNKLDIQVYDH</sequence>
<proteinExistence type="predicted"/>
<reference evidence="1" key="1">
    <citation type="submission" date="2019-10" db="EMBL/GenBank/DDBJ databases">
        <title>Conservation and host-specific expression of non-tandemly repeated heterogenous ribosome RNA gene in arbuscular mycorrhizal fungi.</title>
        <authorList>
            <person name="Maeda T."/>
            <person name="Kobayashi Y."/>
            <person name="Nakagawa T."/>
            <person name="Ezawa T."/>
            <person name="Yamaguchi K."/>
            <person name="Bino T."/>
            <person name="Nishimoto Y."/>
            <person name="Shigenobu S."/>
            <person name="Kawaguchi M."/>
        </authorList>
    </citation>
    <scope>NUCLEOTIDE SEQUENCE</scope>
    <source>
        <strain evidence="1">HR1</strain>
    </source>
</reference>
<dbReference type="EMBL" id="BLAL01000034">
    <property type="protein sequence ID" value="GES77855.1"/>
    <property type="molecule type" value="Genomic_DNA"/>
</dbReference>
<protein>
    <submittedName>
        <fullName evidence="1">Uncharacterized protein</fullName>
    </submittedName>
</protein>
<dbReference type="Proteomes" id="UP000615446">
    <property type="component" value="Unassembled WGS sequence"/>
</dbReference>